<feature type="compositionally biased region" description="Pro residues" evidence="1">
    <location>
        <begin position="403"/>
        <end position="418"/>
    </location>
</feature>
<evidence type="ECO:0000256" key="1">
    <source>
        <dbReference type="SAM" id="MobiDB-lite"/>
    </source>
</evidence>
<feature type="region of interest" description="Disordered" evidence="1">
    <location>
        <begin position="320"/>
        <end position="499"/>
    </location>
</feature>
<evidence type="ECO:0000313" key="2">
    <source>
        <dbReference type="EMBL" id="KAJ8753280.1"/>
    </source>
</evidence>
<keyword evidence="3" id="KW-1185">Reference proteome</keyword>
<proteinExistence type="predicted"/>
<dbReference type="EMBL" id="JAIWQS010000010">
    <property type="protein sequence ID" value="KAJ8753280.1"/>
    <property type="molecule type" value="Genomic_DNA"/>
</dbReference>
<name>A0AAV8SM32_9ROSI</name>
<gene>
    <name evidence="2" type="ORF">K2173_019679</name>
</gene>
<dbReference type="Proteomes" id="UP001159364">
    <property type="component" value="Linkage Group LG10"/>
</dbReference>
<comment type="caution">
    <text evidence="2">The sequence shown here is derived from an EMBL/GenBank/DDBJ whole genome shotgun (WGS) entry which is preliminary data.</text>
</comment>
<feature type="compositionally biased region" description="Polar residues" evidence="1">
    <location>
        <begin position="450"/>
        <end position="469"/>
    </location>
</feature>
<accession>A0AAV8SM32</accession>
<protein>
    <submittedName>
        <fullName evidence="2">Uncharacterized protein</fullName>
    </submittedName>
</protein>
<sequence>MGKSRSKGIDITVECLGYQTGTSARPRNVHTSHPHTPPSFRGFLALAKKEPTTAPPGHPLRHITPQLISPLPVPNLSSPPPASGMSPVPLALNTGLRPPHQGDDVASTVEADTNLGCKDMEETEYTAEEVAQGCPAMASGSHAIKVFEESPTVWNLIRTWLGLHRSMTTLWSSVRWLRLTRHGALLRCKAAKLGFLVTIYQLWKVNNVVALDEAYVSCLDVVAKIKTHVYKVFGLRAALALVQQWGFGKLAFSFGVECFVLSLGDLCLYDVLLALPLLDVGVHLVVIAPLFQDCIGSLSVPSHPSAFYCTLYGRRVRKKTATPHVAPNSPAVGDTNPGVSTQSSPPGEHLAETATHLAPSTTLNTASPKVRAQSTPAIEVASKAAQPPQGVELSSVNDIPAAQPTPQPPLPDSIPPRPTIDIRPGESSVVPVTSNELKPVKGSKGVDKPPSSSFVKGTSMPPRNNQVRFTSKAKYVKQMDGPYTDRRNEGRGGPSSLPK</sequence>
<organism evidence="2 3">
    <name type="scientific">Erythroxylum novogranatense</name>
    <dbReference type="NCBI Taxonomy" id="1862640"/>
    <lineage>
        <taxon>Eukaryota</taxon>
        <taxon>Viridiplantae</taxon>
        <taxon>Streptophyta</taxon>
        <taxon>Embryophyta</taxon>
        <taxon>Tracheophyta</taxon>
        <taxon>Spermatophyta</taxon>
        <taxon>Magnoliopsida</taxon>
        <taxon>eudicotyledons</taxon>
        <taxon>Gunneridae</taxon>
        <taxon>Pentapetalae</taxon>
        <taxon>rosids</taxon>
        <taxon>fabids</taxon>
        <taxon>Malpighiales</taxon>
        <taxon>Erythroxylaceae</taxon>
        <taxon>Erythroxylum</taxon>
    </lineage>
</organism>
<feature type="compositionally biased region" description="Polar residues" evidence="1">
    <location>
        <begin position="358"/>
        <end position="376"/>
    </location>
</feature>
<reference evidence="2 3" key="1">
    <citation type="submission" date="2021-09" db="EMBL/GenBank/DDBJ databases">
        <title>Genomic insights and catalytic innovation underlie evolution of tropane alkaloids biosynthesis.</title>
        <authorList>
            <person name="Wang Y.-J."/>
            <person name="Tian T."/>
            <person name="Huang J.-P."/>
            <person name="Huang S.-X."/>
        </authorList>
    </citation>
    <scope>NUCLEOTIDE SEQUENCE [LARGE SCALE GENOMIC DNA]</scope>
    <source>
        <strain evidence="2">KIB-2018</strain>
        <tissue evidence="2">Leaf</tissue>
    </source>
</reference>
<evidence type="ECO:0000313" key="3">
    <source>
        <dbReference type="Proteomes" id="UP001159364"/>
    </source>
</evidence>
<dbReference type="AlphaFoldDB" id="A0AAV8SM32"/>